<keyword evidence="1" id="KW-0472">Membrane</keyword>
<keyword evidence="1" id="KW-1133">Transmembrane helix</keyword>
<feature type="transmembrane region" description="Helical" evidence="1">
    <location>
        <begin position="122"/>
        <end position="139"/>
    </location>
</feature>
<protein>
    <submittedName>
        <fullName evidence="2">Uncharacterized protein</fullName>
    </submittedName>
</protein>
<sequence length="200" mass="20892">MTEAGGSFEIIYGIASLFVWGAAAMSASRLLAAPVRSVLRRRAGRTAGAVVVGALLIGVEGSVRAALAAESGIWRIEDAMPAVAAAAACVAGLRSVPRLLAVSRYAYDSFKEERSAASDPGTVVPIQAAAVICAISFYVTWFDGGLLSAGGAGVAAMGALWAAQRRRHAAARRDGWKRPKPLRRRLRSGTARVRASIGWN</sequence>
<dbReference type="AlphaFoldDB" id="A0A5R9GC56"/>
<keyword evidence="3" id="KW-1185">Reference proteome</keyword>
<feature type="transmembrane region" description="Helical" evidence="1">
    <location>
        <begin position="12"/>
        <end position="35"/>
    </location>
</feature>
<evidence type="ECO:0000313" key="2">
    <source>
        <dbReference type="EMBL" id="TLS48985.1"/>
    </source>
</evidence>
<evidence type="ECO:0000256" key="1">
    <source>
        <dbReference type="SAM" id="Phobius"/>
    </source>
</evidence>
<keyword evidence="1" id="KW-0812">Transmembrane</keyword>
<dbReference type="RefSeq" id="WP_138197660.1">
    <property type="nucleotide sequence ID" value="NZ_VCIW01000026.1"/>
</dbReference>
<comment type="caution">
    <text evidence="2">The sequence shown here is derived from an EMBL/GenBank/DDBJ whole genome shotgun (WGS) entry which is preliminary data.</text>
</comment>
<reference evidence="2 3" key="1">
    <citation type="submission" date="2019-05" db="EMBL/GenBank/DDBJ databases">
        <authorList>
            <person name="Narsing Rao M.P."/>
            <person name="Li W.J."/>
        </authorList>
    </citation>
    <scope>NUCLEOTIDE SEQUENCE [LARGE SCALE GENOMIC DNA]</scope>
    <source>
        <strain evidence="2 3">SYSU_K30003</strain>
    </source>
</reference>
<accession>A0A5R9GC56</accession>
<organism evidence="2 3">
    <name type="scientific">Paenibacillus antri</name>
    <dbReference type="NCBI Taxonomy" id="2582848"/>
    <lineage>
        <taxon>Bacteria</taxon>
        <taxon>Bacillati</taxon>
        <taxon>Bacillota</taxon>
        <taxon>Bacilli</taxon>
        <taxon>Bacillales</taxon>
        <taxon>Paenibacillaceae</taxon>
        <taxon>Paenibacillus</taxon>
    </lineage>
</organism>
<feature type="transmembrane region" description="Helical" evidence="1">
    <location>
        <begin position="145"/>
        <end position="163"/>
    </location>
</feature>
<evidence type="ECO:0000313" key="3">
    <source>
        <dbReference type="Proteomes" id="UP000309676"/>
    </source>
</evidence>
<gene>
    <name evidence="2" type="ORF">FE782_28000</name>
</gene>
<proteinExistence type="predicted"/>
<dbReference type="Proteomes" id="UP000309676">
    <property type="component" value="Unassembled WGS sequence"/>
</dbReference>
<name>A0A5R9GC56_9BACL</name>
<dbReference type="EMBL" id="VCIW01000026">
    <property type="protein sequence ID" value="TLS48985.1"/>
    <property type="molecule type" value="Genomic_DNA"/>
</dbReference>